<dbReference type="InterPro" id="IPR050303">
    <property type="entry name" value="GatZ_KbaZ_carbometab"/>
</dbReference>
<sequence>MTDSDFTRAEIEQQPSVWQATRRLVTAARTRLDDVLGPALRDPATRVVLTGAGTSAYAGQVLAPELTRLLDRPVEAVPTTDIVTDPQTLTAGNRPVLLVSFARSGNSPESVAAAALLDRLHPAARHLLITCNADGDLVRRYAHAANAVVITLPPATNDRGFAMTSSFTSMILAAHLCLAGDVDVDALARAAAAVLADTTGIEKTVTASRPDRLVYLGSGSLTGLAREAALKCLELTAGDVAAWGESTLAFRHGPKAALTPGTLAAIFVSGDAYRRAYDLDLARELIGSLGADRVVLIGDSTHGLDTLHWHVPREPGLPDAVWAAAAIIPAQLAALACSLALGHTPDNPFPGGEVNRVVRGVVIHPFGERRD</sequence>
<protein>
    <submittedName>
        <fullName evidence="3">Tagatose-6-phosphate ketose/aldose isomerase</fullName>
    </submittedName>
</protein>
<evidence type="ECO:0000256" key="1">
    <source>
        <dbReference type="ARBA" id="ARBA00022737"/>
    </source>
</evidence>
<reference evidence="3 4" key="1">
    <citation type="submission" date="2016-10" db="EMBL/GenBank/DDBJ databases">
        <authorList>
            <person name="de Groot N.N."/>
        </authorList>
    </citation>
    <scope>NUCLEOTIDE SEQUENCE [LARGE SCALE GENOMIC DNA]</scope>
    <source>
        <strain evidence="3 4">DSM 43019</strain>
    </source>
</reference>
<feature type="domain" description="SIS" evidence="2">
    <location>
        <begin position="201"/>
        <end position="348"/>
    </location>
</feature>
<dbReference type="SUPFAM" id="SSF53697">
    <property type="entry name" value="SIS domain"/>
    <property type="match status" value="1"/>
</dbReference>
<organism evidence="3 4">
    <name type="scientific">Actinoplanes philippinensis</name>
    <dbReference type="NCBI Taxonomy" id="35752"/>
    <lineage>
        <taxon>Bacteria</taxon>
        <taxon>Bacillati</taxon>
        <taxon>Actinomycetota</taxon>
        <taxon>Actinomycetes</taxon>
        <taxon>Micromonosporales</taxon>
        <taxon>Micromonosporaceae</taxon>
        <taxon>Actinoplanes</taxon>
    </lineage>
</organism>
<evidence type="ECO:0000259" key="2">
    <source>
        <dbReference type="PROSITE" id="PS51464"/>
    </source>
</evidence>
<dbReference type="InterPro" id="IPR001347">
    <property type="entry name" value="SIS_dom"/>
</dbReference>
<dbReference type="Pfam" id="PF01380">
    <property type="entry name" value="SIS"/>
    <property type="match status" value="1"/>
</dbReference>
<dbReference type="AlphaFoldDB" id="A0A1I2I517"/>
<dbReference type="RefSeq" id="WP_093618098.1">
    <property type="nucleotide sequence ID" value="NZ_BOMT01000052.1"/>
</dbReference>
<accession>A0A1I2I517</accession>
<keyword evidence="1" id="KW-0677">Repeat</keyword>
<keyword evidence="3" id="KW-0413">Isomerase</keyword>
<dbReference type="OrthoDB" id="9779207at2"/>
<feature type="domain" description="SIS" evidence="2">
    <location>
        <begin position="36"/>
        <end position="197"/>
    </location>
</feature>
<dbReference type="PROSITE" id="PS51464">
    <property type="entry name" value="SIS"/>
    <property type="match status" value="2"/>
</dbReference>
<dbReference type="GO" id="GO:0009401">
    <property type="term" value="P:phosphoenolpyruvate-dependent sugar phosphotransferase system"/>
    <property type="evidence" value="ECO:0007669"/>
    <property type="project" value="TreeGrafter"/>
</dbReference>
<dbReference type="EMBL" id="FONV01000009">
    <property type="protein sequence ID" value="SFF37559.1"/>
    <property type="molecule type" value="Genomic_DNA"/>
</dbReference>
<name>A0A1I2I517_9ACTN</name>
<dbReference type="GO" id="GO:1901135">
    <property type="term" value="P:carbohydrate derivative metabolic process"/>
    <property type="evidence" value="ECO:0007669"/>
    <property type="project" value="InterPro"/>
</dbReference>
<dbReference type="GO" id="GO:0097367">
    <property type="term" value="F:carbohydrate derivative binding"/>
    <property type="evidence" value="ECO:0007669"/>
    <property type="project" value="InterPro"/>
</dbReference>
<gene>
    <name evidence="3" type="ORF">SAMN05421541_109335</name>
</gene>
<dbReference type="GO" id="GO:0016853">
    <property type="term" value="F:isomerase activity"/>
    <property type="evidence" value="ECO:0007669"/>
    <property type="project" value="UniProtKB-KW"/>
</dbReference>
<evidence type="ECO:0000313" key="3">
    <source>
        <dbReference type="EMBL" id="SFF37559.1"/>
    </source>
</evidence>
<dbReference type="InterPro" id="IPR046348">
    <property type="entry name" value="SIS_dom_sf"/>
</dbReference>
<dbReference type="GO" id="GO:0005886">
    <property type="term" value="C:plasma membrane"/>
    <property type="evidence" value="ECO:0007669"/>
    <property type="project" value="TreeGrafter"/>
</dbReference>
<dbReference type="PANTHER" id="PTHR32502">
    <property type="entry name" value="N-ACETYLGALACTOSAMINE PERMEASE II COMPONENT-RELATED"/>
    <property type="match status" value="1"/>
</dbReference>
<dbReference type="Gene3D" id="3.40.50.10490">
    <property type="entry name" value="Glucose-6-phosphate isomerase like protein, domain 1"/>
    <property type="match status" value="2"/>
</dbReference>
<dbReference type="STRING" id="35752.SAMN05421541_109335"/>
<dbReference type="Proteomes" id="UP000199645">
    <property type="component" value="Unassembled WGS sequence"/>
</dbReference>
<dbReference type="InterPro" id="IPR035466">
    <property type="entry name" value="GlmS/AgaS_SIS"/>
</dbReference>
<dbReference type="CDD" id="cd05008">
    <property type="entry name" value="SIS_GlmS_GlmD_1"/>
    <property type="match status" value="1"/>
</dbReference>
<proteinExistence type="predicted"/>
<dbReference type="PANTHER" id="PTHR32502:SF3">
    <property type="entry name" value="D-GALACTOSAMINE-6-PHOSPHATE DEAMINASE AGAS-RELATED"/>
    <property type="match status" value="1"/>
</dbReference>
<evidence type="ECO:0000313" key="4">
    <source>
        <dbReference type="Proteomes" id="UP000199645"/>
    </source>
</evidence>
<keyword evidence="4" id="KW-1185">Reference proteome</keyword>